<organism evidence="2">
    <name type="scientific">marine sediment metagenome</name>
    <dbReference type="NCBI Taxonomy" id="412755"/>
    <lineage>
        <taxon>unclassified sequences</taxon>
        <taxon>metagenomes</taxon>
        <taxon>ecological metagenomes</taxon>
    </lineage>
</organism>
<feature type="transmembrane region" description="Helical" evidence="1">
    <location>
        <begin position="20"/>
        <end position="37"/>
    </location>
</feature>
<dbReference type="EMBL" id="LAZR01052067">
    <property type="protein sequence ID" value="KKK83778.1"/>
    <property type="molecule type" value="Genomic_DNA"/>
</dbReference>
<keyword evidence="1" id="KW-1133">Transmembrane helix</keyword>
<feature type="transmembrane region" description="Helical" evidence="1">
    <location>
        <begin position="43"/>
        <end position="64"/>
    </location>
</feature>
<dbReference type="AlphaFoldDB" id="A0A0F8YQR3"/>
<proteinExistence type="predicted"/>
<reference evidence="2" key="1">
    <citation type="journal article" date="2015" name="Nature">
        <title>Complex archaea that bridge the gap between prokaryotes and eukaryotes.</title>
        <authorList>
            <person name="Spang A."/>
            <person name="Saw J.H."/>
            <person name="Jorgensen S.L."/>
            <person name="Zaremba-Niedzwiedzka K."/>
            <person name="Martijn J."/>
            <person name="Lind A.E."/>
            <person name="van Eijk R."/>
            <person name="Schleper C."/>
            <person name="Guy L."/>
            <person name="Ettema T.J."/>
        </authorList>
    </citation>
    <scope>NUCLEOTIDE SEQUENCE</scope>
</reference>
<evidence type="ECO:0000313" key="2">
    <source>
        <dbReference type="EMBL" id="KKK83778.1"/>
    </source>
</evidence>
<keyword evidence="1" id="KW-0472">Membrane</keyword>
<protein>
    <submittedName>
        <fullName evidence="2">Uncharacterized protein</fullName>
    </submittedName>
</protein>
<evidence type="ECO:0000256" key="1">
    <source>
        <dbReference type="SAM" id="Phobius"/>
    </source>
</evidence>
<comment type="caution">
    <text evidence="2">The sequence shown here is derived from an EMBL/GenBank/DDBJ whole genome shotgun (WGS) entry which is preliminary data.</text>
</comment>
<sequence length="78" mass="9363">MGVKKWLKEYPPVGMFLNKILIILWCSFVGTASLLAYTNGKTWYFWLMIIFYSIGGMAIIWTIISMIRYYVWYKEFGW</sequence>
<accession>A0A0F8YQR3</accession>
<gene>
    <name evidence="2" type="ORF">LCGC14_2789970</name>
</gene>
<name>A0A0F8YQR3_9ZZZZ</name>
<keyword evidence="1" id="KW-0812">Transmembrane</keyword>